<evidence type="ECO:0000259" key="3">
    <source>
        <dbReference type="SMART" id="SM00822"/>
    </source>
</evidence>
<dbReference type="SMART" id="SM00822">
    <property type="entry name" value="PKS_KR"/>
    <property type="match status" value="1"/>
</dbReference>
<dbReference type="InParanoid" id="B4D7K0"/>
<name>B4D7K0_9BACT</name>
<dbReference type="FunFam" id="3.40.50.720:FF:000084">
    <property type="entry name" value="Short-chain dehydrogenase reductase"/>
    <property type="match status" value="1"/>
</dbReference>
<feature type="domain" description="Ketoreductase" evidence="3">
    <location>
        <begin position="7"/>
        <end position="173"/>
    </location>
</feature>
<dbReference type="RefSeq" id="WP_006982236.1">
    <property type="nucleotide sequence ID" value="NZ_ABVL01000018.1"/>
</dbReference>
<dbReference type="InterPro" id="IPR002347">
    <property type="entry name" value="SDR_fam"/>
</dbReference>
<dbReference type="PANTHER" id="PTHR43477:SF1">
    <property type="entry name" value="DIHYDROANTICAPSIN 7-DEHYDROGENASE"/>
    <property type="match status" value="1"/>
</dbReference>
<evidence type="ECO:0000256" key="1">
    <source>
        <dbReference type="ARBA" id="ARBA00006484"/>
    </source>
</evidence>
<proteinExistence type="inferred from homology"/>
<dbReference type="Gene3D" id="3.40.50.720">
    <property type="entry name" value="NAD(P)-binding Rossmann-like Domain"/>
    <property type="match status" value="1"/>
</dbReference>
<evidence type="ECO:0000313" key="5">
    <source>
        <dbReference type="Proteomes" id="UP000005824"/>
    </source>
</evidence>
<dbReference type="Pfam" id="PF13561">
    <property type="entry name" value="adh_short_C2"/>
    <property type="match status" value="1"/>
</dbReference>
<dbReference type="Proteomes" id="UP000005824">
    <property type="component" value="Unassembled WGS sequence"/>
</dbReference>
<evidence type="ECO:0000313" key="4">
    <source>
        <dbReference type="EMBL" id="EDY17617.1"/>
    </source>
</evidence>
<organism evidence="4 5">
    <name type="scientific">Chthoniobacter flavus Ellin428</name>
    <dbReference type="NCBI Taxonomy" id="497964"/>
    <lineage>
        <taxon>Bacteria</taxon>
        <taxon>Pseudomonadati</taxon>
        <taxon>Verrucomicrobiota</taxon>
        <taxon>Spartobacteria</taxon>
        <taxon>Chthoniobacterales</taxon>
        <taxon>Chthoniobacteraceae</taxon>
        <taxon>Chthoniobacter</taxon>
    </lineage>
</organism>
<accession>B4D7K0</accession>
<dbReference type="InterPro" id="IPR020904">
    <property type="entry name" value="Sc_DH/Rdtase_CS"/>
</dbReference>
<dbReference type="InterPro" id="IPR051122">
    <property type="entry name" value="SDR_DHRS6-like"/>
</dbReference>
<reference evidence="4 5" key="1">
    <citation type="journal article" date="2011" name="J. Bacteriol.">
        <title>Genome sequence of Chthoniobacter flavus Ellin428, an aerobic heterotrophic soil bacterium.</title>
        <authorList>
            <person name="Kant R."/>
            <person name="van Passel M.W."/>
            <person name="Palva A."/>
            <person name="Lucas S."/>
            <person name="Lapidus A."/>
            <person name="Glavina Del Rio T."/>
            <person name="Dalin E."/>
            <person name="Tice H."/>
            <person name="Bruce D."/>
            <person name="Goodwin L."/>
            <person name="Pitluck S."/>
            <person name="Larimer F.W."/>
            <person name="Land M.L."/>
            <person name="Hauser L."/>
            <person name="Sangwan P."/>
            <person name="de Vos W.M."/>
            <person name="Janssen P.H."/>
            <person name="Smidt H."/>
        </authorList>
    </citation>
    <scope>NUCLEOTIDE SEQUENCE [LARGE SCALE GENOMIC DNA]</scope>
    <source>
        <strain evidence="4 5">Ellin428</strain>
    </source>
</reference>
<dbReference type="SUPFAM" id="SSF51735">
    <property type="entry name" value="NAD(P)-binding Rossmann-fold domains"/>
    <property type="match status" value="1"/>
</dbReference>
<dbReference type="PROSITE" id="PS00061">
    <property type="entry name" value="ADH_SHORT"/>
    <property type="match status" value="1"/>
</dbReference>
<dbReference type="AlphaFoldDB" id="B4D7K0"/>
<keyword evidence="5" id="KW-1185">Reference proteome</keyword>
<keyword evidence="2" id="KW-0560">Oxidoreductase</keyword>
<sequence length="257" mass="27100">MPKLTSKTAIITGGASGIGLAIARLFASEGAIVEILDRNTDEMSRAVEEIRAAGGTVAAEACDVTDVKAVEEVTGRIHARRGRIHILINNAGVAHVGNALSTTPEDFERVQRVNVFGPANCLRAALKFMVVDGGGCIVNLASTVSVMAITDRFAYATSKGAVLSMTYSVAKDFLDKGVRCNALLPGRVHTPFVDGFIAKNYPGREAEMFEKLSKTQPIGRMGEPEEVAAAALFLCCDEASFITGIGLPVDGGTLTLR</sequence>
<dbReference type="CDD" id="cd05233">
    <property type="entry name" value="SDR_c"/>
    <property type="match status" value="1"/>
</dbReference>
<dbReference type="InterPro" id="IPR036291">
    <property type="entry name" value="NAD(P)-bd_dom_sf"/>
</dbReference>
<dbReference type="STRING" id="497964.CfE428DRAFT_4915"/>
<dbReference type="PANTHER" id="PTHR43477">
    <property type="entry name" value="DIHYDROANTICAPSIN 7-DEHYDROGENASE"/>
    <property type="match status" value="1"/>
</dbReference>
<dbReference type="NCBIfam" id="NF005559">
    <property type="entry name" value="PRK07231.1"/>
    <property type="match status" value="1"/>
</dbReference>
<gene>
    <name evidence="4" type="ORF">CfE428DRAFT_4915</name>
</gene>
<dbReference type="InterPro" id="IPR057326">
    <property type="entry name" value="KR_dom"/>
</dbReference>
<dbReference type="eggNOG" id="COG1028">
    <property type="taxonomic scope" value="Bacteria"/>
</dbReference>
<dbReference type="GO" id="GO:0016491">
    <property type="term" value="F:oxidoreductase activity"/>
    <property type="evidence" value="ECO:0007669"/>
    <property type="project" value="UniProtKB-KW"/>
</dbReference>
<dbReference type="PRINTS" id="PR00081">
    <property type="entry name" value="GDHRDH"/>
</dbReference>
<dbReference type="EMBL" id="ABVL01000018">
    <property type="protein sequence ID" value="EDY17617.1"/>
    <property type="molecule type" value="Genomic_DNA"/>
</dbReference>
<dbReference type="PRINTS" id="PR00080">
    <property type="entry name" value="SDRFAMILY"/>
</dbReference>
<comment type="caution">
    <text evidence="4">The sequence shown here is derived from an EMBL/GenBank/DDBJ whole genome shotgun (WGS) entry which is preliminary data.</text>
</comment>
<comment type="similarity">
    <text evidence="1">Belongs to the short-chain dehydrogenases/reductases (SDR) family.</text>
</comment>
<evidence type="ECO:0000256" key="2">
    <source>
        <dbReference type="ARBA" id="ARBA00023002"/>
    </source>
</evidence>
<protein>
    <submittedName>
        <fullName evidence="4">Short-chain dehydrogenase/reductase SDR</fullName>
    </submittedName>
</protein>